<protein>
    <submittedName>
        <fullName evidence="1">Uncharacterized protein</fullName>
    </submittedName>
</protein>
<sequence>MLAMPMKTITVISAEPFTPGDESASVTLRSQEGAVVTAFCWPCTVKVGDTITNRLSVLDGEIRAAFGSDWPQQEQDALSVESLERIGHFKYRGTGRVIDQDAGLVAVNGFVIEFGSVPCDGYAQFEIDRLDIGDIGD</sequence>
<gene>
    <name evidence="1" type="ORF">FOC84_12425</name>
</gene>
<dbReference type="RefSeq" id="WP_173144681.1">
    <property type="nucleotide sequence ID" value="NZ_CP053985.1"/>
</dbReference>
<dbReference type="AlphaFoldDB" id="A0A7D4DX83"/>
<dbReference type="EMBL" id="CP053985">
    <property type="protein sequence ID" value="QKH35705.1"/>
    <property type="molecule type" value="Genomic_DNA"/>
</dbReference>
<organism evidence="1 2">
    <name type="scientific">Achromobacter pestifer</name>
    <dbReference type="NCBI Taxonomy" id="1353889"/>
    <lineage>
        <taxon>Bacteria</taxon>
        <taxon>Pseudomonadati</taxon>
        <taxon>Pseudomonadota</taxon>
        <taxon>Betaproteobacteria</taxon>
        <taxon>Burkholderiales</taxon>
        <taxon>Alcaligenaceae</taxon>
        <taxon>Achromobacter</taxon>
    </lineage>
</organism>
<dbReference type="KEGG" id="apes:FOC84_12425"/>
<accession>A0A7D4DX83</accession>
<keyword evidence="2" id="KW-1185">Reference proteome</keyword>
<evidence type="ECO:0000313" key="2">
    <source>
        <dbReference type="Proteomes" id="UP000500970"/>
    </source>
</evidence>
<evidence type="ECO:0000313" key="1">
    <source>
        <dbReference type="EMBL" id="QKH35705.1"/>
    </source>
</evidence>
<dbReference type="Proteomes" id="UP000500970">
    <property type="component" value="Chromosome"/>
</dbReference>
<name>A0A7D4DX83_9BURK</name>
<proteinExistence type="predicted"/>
<reference evidence="1 2" key="1">
    <citation type="submission" date="2020-05" db="EMBL/GenBank/DDBJ databases">
        <title>FDA dAtabase for Regulatory Grade micrObial Sequences (FDA-ARGOS): Supporting development and validation of Infectious Disease Dx tests.</title>
        <authorList>
            <person name="Sproer C."/>
            <person name="Gronow S."/>
            <person name="Severitt S."/>
            <person name="Schroder I."/>
            <person name="Tallon L."/>
            <person name="Sadzewicz L."/>
            <person name="Zhao X."/>
            <person name="Vavikolanu K."/>
            <person name="Mehta A."/>
            <person name="Aluvathingal J."/>
            <person name="Nadendla S."/>
            <person name="Myers T."/>
            <person name="Yan Y."/>
            <person name="Sichtig H."/>
        </authorList>
    </citation>
    <scope>NUCLEOTIDE SEQUENCE [LARGE SCALE GENOMIC DNA]</scope>
    <source>
        <strain evidence="1 2">FDAARGOS_790</strain>
    </source>
</reference>